<dbReference type="InterPro" id="IPR052337">
    <property type="entry name" value="SAT4-like"/>
</dbReference>
<gene>
    <name evidence="3" type="ORF">PVAG01_03948</name>
</gene>
<name>A0ABR4PMU4_9HELO</name>
<evidence type="ECO:0000313" key="3">
    <source>
        <dbReference type="EMBL" id="KAL3424667.1"/>
    </source>
</evidence>
<evidence type="ECO:0000313" key="4">
    <source>
        <dbReference type="Proteomes" id="UP001629113"/>
    </source>
</evidence>
<feature type="transmembrane region" description="Helical" evidence="2">
    <location>
        <begin position="43"/>
        <end position="65"/>
    </location>
</feature>
<feature type="transmembrane region" description="Helical" evidence="2">
    <location>
        <begin position="189"/>
        <end position="211"/>
    </location>
</feature>
<dbReference type="EMBL" id="JBFCZG010000003">
    <property type="protein sequence ID" value="KAL3424667.1"/>
    <property type="molecule type" value="Genomic_DNA"/>
</dbReference>
<dbReference type="PANTHER" id="PTHR33048">
    <property type="entry name" value="PTH11-LIKE INTEGRAL MEMBRANE PROTEIN (AFU_ORTHOLOGUE AFUA_5G11245)"/>
    <property type="match status" value="1"/>
</dbReference>
<sequence length="388" mass="42995">MIEYDPEFLLEVWVLFAIGVAVVLLRFAVRIKTIGFKGFQGDDFMTILVLAFFTMDAVTVHIIYFTGTNVEAAALQLTRELMADEIATFELGSKEQLAAWYSYTTLIWCLKAQMLFFFHRLTVIPDPGLKCTLKLQNFIVTSVLNVLTDAARFLYHYYGNLRLIGNGEQDLMLNETKLQTDDRTLISKIAIFLLLCSGIFVITAAIIRVVLTLGENPSALVINRWGVRETIIGIISINIPILRPLFSSNFWCATTYKSNSTSQASSANNSGKSKGTTRSRTCIKITASGKGKSPYNQSLDSFRGMGEDDGQELILQRLDSNATEAGSMGGVTVYTTYEVMTEDIEKGFGDGVGAYGYENANPTWLGNLDVGSSRSFIQATNQPLRQSR</sequence>
<feature type="transmembrane region" description="Helical" evidence="2">
    <location>
        <begin position="231"/>
        <end position="252"/>
    </location>
</feature>
<dbReference type="Proteomes" id="UP001629113">
    <property type="component" value="Unassembled WGS sequence"/>
</dbReference>
<keyword evidence="2" id="KW-1133">Transmembrane helix</keyword>
<organism evidence="3 4">
    <name type="scientific">Phlyctema vagabunda</name>
    <dbReference type="NCBI Taxonomy" id="108571"/>
    <lineage>
        <taxon>Eukaryota</taxon>
        <taxon>Fungi</taxon>
        <taxon>Dikarya</taxon>
        <taxon>Ascomycota</taxon>
        <taxon>Pezizomycotina</taxon>
        <taxon>Leotiomycetes</taxon>
        <taxon>Helotiales</taxon>
        <taxon>Dermateaceae</taxon>
        <taxon>Phlyctema</taxon>
    </lineage>
</organism>
<keyword evidence="4" id="KW-1185">Reference proteome</keyword>
<reference evidence="3 4" key="1">
    <citation type="submission" date="2024-06" db="EMBL/GenBank/DDBJ databases">
        <title>Complete genome of Phlyctema vagabunda strain 19-DSS-EL-015.</title>
        <authorList>
            <person name="Fiorenzani C."/>
        </authorList>
    </citation>
    <scope>NUCLEOTIDE SEQUENCE [LARGE SCALE GENOMIC DNA]</scope>
    <source>
        <strain evidence="3 4">19-DSS-EL-015</strain>
    </source>
</reference>
<evidence type="ECO:0000256" key="1">
    <source>
        <dbReference type="SAM" id="MobiDB-lite"/>
    </source>
</evidence>
<feature type="transmembrane region" description="Helical" evidence="2">
    <location>
        <begin position="12"/>
        <end position="31"/>
    </location>
</feature>
<protein>
    <submittedName>
        <fullName evidence="3">Uncharacterized protein</fullName>
    </submittedName>
</protein>
<keyword evidence="2" id="KW-0812">Transmembrane</keyword>
<comment type="caution">
    <text evidence="3">The sequence shown here is derived from an EMBL/GenBank/DDBJ whole genome shotgun (WGS) entry which is preliminary data.</text>
</comment>
<accession>A0ABR4PMU4</accession>
<feature type="compositionally biased region" description="Low complexity" evidence="1">
    <location>
        <begin position="260"/>
        <end position="270"/>
    </location>
</feature>
<evidence type="ECO:0000256" key="2">
    <source>
        <dbReference type="SAM" id="Phobius"/>
    </source>
</evidence>
<keyword evidence="2" id="KW-0472">Membrane</keyword>
<proteinExistence type="predicted"/>
<feature type="region of interest" description="Disordered" evidence="1">
    <location>
        <begin position="260"/>
        <end position="279"/>
    </location>
</feature>
<dbReference type="PANTHER" id="PTHR33048:SF47">
    <property type="entry name" value="INTEGRAL MEMBRANE PROTEIN-RELATED"/>
    <property type="match status" value="1"/>
</dbReference>